<dbReference type="AlphaFoldDB" id="A0AAW0SVU3"/>
<evidence type="ECO:0000256" key="6">
    <source>
        <dbReference type="ARBA" id="ARBA00022741"/>
    </source>
</evidence>
<dbReference type="PANTHER" id="PTHR45674:SF4">
    <property type="entry name" value="DNA LIGASE 1"/>
    <property type="match status" value="1"/>
</dbReference>
<feature type="compositionally biased region" description="Gly residues" evidence="15">
    <location>
        <begin position="18"/>
        <end position="27"/>
    </location>
</feature>
<dbReference type="EC" id="6.5.1.1" evidence="14"/>
<feature type="compositionally biased region" description="Basic and acidic residues" evidence="15">
    <location>
        <begin position="257"/>
        <end position="276"/>
    </location>
</feature>
<keyword evidence="7 14" id="KW-0227">DNA damage</keyword>
<dbReference type="EMBL" id="JARAKH010000044">
    <property type="protein sequence ID" value="KAK8378942.1"/>
    <property type="molecule type" value="Genomic_DNA"/>
</dbReference>
<feature type="domain" description="DNA ligase ATP-dependent N-terminal" evidence="17">
    <location>
        <begin position="309"/>
        <end position="485"/>
    </location>
</feature>
<dbReference type="SUPFAM" id="SSF56091">
    <property type="entry name" value="DNA ligase/mRNA capping enzyme, catalytic domain"/>
    <property type="match status" value="1"/>
</dbReference>
<accession>A0AAW0SVU3</accession>
<feature type="compositionally biased region" description="Basic and acidic residues" evidence="15">
    <location>
        <begin position="59"/>
        <end position="85"/>
    </location>
</feature>
<keyword evidence="19" id="KW-1185">Reference proteome</keyword>
<evidence type="ECO:0000256" key="13">
    <source>
        <dbReference type="ARBA" id="ARBA00034003"/>
    </source>
</evidence>
<feature type="compositionally biased region" description="Polar residues" evidence="15">
    <location>
        <begin position="245"/>
        <end position="254"/>
    </location>
</feature>
<dbReference type="InterPro" id="IPR012310">
    <property type="entry name" value="DNA_ligase_ATP-dep_cent"/>
</dbReference>
<dbReference type="Pfam" id="PF01068">
    <property type="entry name" value="DNA_ligase_A_M"/>
    <property type="match status" value="1"/>
</dbReference>
<keyword evidence="10 14" id="KW-0234">DNA repair</keyword>
<feature type="region of interest" description="Disordered" evidence="15">
    <location>
        <begin position="1"/>
        <end position="290"/>
    </location>
</feature>
<comment type="subcellular location">
    <subcellularLocation>
        <location evidence="1">Nucleus</location>
    </subcellularLocation>
</comment>
<evidence type="ECO:0000313" key="18">
    <source>
        <dbReference type="EMBL" id="KAK8378942.1"/>
    </source>
</evidence>
<keyword evidence="11" id="KW-0539">Nucleus</keyword>
<evidence type="ECO:0000256" key="15">
    <source>
        <dbReference type="SAM" id="MobiDB-lite"/>
    </source>
</evidence>
<dbReference type="NCBIfam" id="TIGR00574">
    <property type="entry name" value="dnl1"/>
    <property type="match status" value="1"/>
</dbReference>
<dbReference type="InterPro" id="IPR012308">
    <property type="entry name" value="DNA_ligase_ATP-dep_N"/>
</dbReference>
<dbReference type="GO" id="GO:0006281">
    <property type="term" value="P:DNA repair"/>
    <property type="evidence" value="ECO:0007669"/>
    <property type="project" value="UniProtKB-KW"/>
</dbReference>
<comment type="catalytic activity">
    <reaction evidence="13 14">
        <text>ATP + (deoxyribonucleotide)n-3'-hydroxyl + 5'-phospho-(deoxyribonucleotide)m = (deoxyribonucleotide)n+m + AMP + diphosphate.</text>
        <dbReference type="EC" id="6.5.1.1"/>
    </reaction>
</comment>
<evidence type="ECO:0000256" key="2">
    <source>
        <dbReference type="ARBA" id="ARBA00007572"/>
    </source>
</evidence>
<name>A0AAW0SVU3_SCYPA</name>
<dbReference type="CDD" id="cd07900">
    <property type="entry name" value="Adenylation_DNA_ligase_I_Euk"/>
    <property type="match status" value="1"/>
</dbReference>
<dbReference type="GO" id="GO:0005524">
    <property type="term" value="F:ATP binding"/>
    <property type="evidence" value="ECO:0007669"/>
    <property type="project" value="UniProtKB-KW"/>
</dbReference>
<evidence type="ECO:0000256" key="7">
    <source>
        <dbReference type="ARBA" id="ARBA00022763"/>
    </source>
</evidence>
<organism evidence="18 19">
    <name type="scientific">Scylla paramamosain</name>
    <name type="common">Mud crab</name>
    <dbReference type="NCBI Taxonomy" id="85552"/>
    <lineage>
        <taxon>Eukaryota</taxon>
        <taxon>Metazoa</taxon>
        <taxon>Ecdysozoa</taxon>
        <taxon>Arthropoda</taxon>
        <taxon>Crustacea</taxon>
        <taxon>Multicrustacea</taxon>
        <taxon>Malacostraca</taxon>
        <taxon>Eumalacostraca</taxon>
        <taxon>Eucarida</taxon>
        <taxon>Decapoda</taxon>
        <taxon>Pleocyemata</taxon>
        <taxon>Brachyura</taxon>
        <taxon>Eubrachyura</taxon>
        <taxon>Portunoidea</taxon>
        <taxon>Portunidae</taxon>
        <taxon>Portuninae</taxon>
        <taxon>Scylla</taxon>
    </lineage>
</organism>
<feature type="compositionally biased region" description="Basic and acidic residues" evidence="15">
    <location>
        <begin position="168"/>
        <end position="186"/>
    </location>
</feature>
<dbReference type="GO" id="GO:0006310">
    <property type="term" value="P:DNA recombination"/>
    <property type="evidence" value="ECO:0007669"/>
    <property type="project" value="UniProtKB-KW"/>
</dbReference>
<dbReference type="Gene3D" id="1.10.3260.10">
    <property type="entry name" value="DNA ligase, ATP-dependent, N-terminal domain"/>
    <property type="match status" value="1"/>
</dbReference>
<dbReference type="GO" id="GO:1903461">
    <property type="term" value="P:Okazaki fragment processing involved in mitotic DNA replication"/>
    <property type="evidence" value="ECO:0007669"/>
    <property type="project" value="TreeGrafter"/>
</dbReference>
<dbReference type="InterPro" id="IPR016059">
    <property type="entry name" value="DNA_ligase_ATP-dep_CS"/>
</dbReference>
<comment type="caution">
    <text evidence="18">The sequence shown here is derived from an EMBL/GenBank/DDBJ whole genome shotgun (WGS) entry which is preliminary data.</text>
</comment>
<gene>
    <name evidence="18" type="ORF">O3P69_009584</name>
</gene>
<keyword evidence="6 14" id="KW-0547">Nucleotide-binding</keyword>
<evidence type="ECO:0000256" key="11">
    <source>
        <dbReference type="ARBA" id="ARBA00023242"/>
    </source>
</evidence>
<evidence type="ECO:0000256" key="3">
    <source>
        <dbReference type="ARBA" id="ARBA00022598"/>
    </source>
</evidence>
<evidence type="ECO:0000259" key="16">
    <source>
        <dbReference type="Pfam" id="PF01068"/>
    </source>
</evidence>
<keyword evidence="8 14" id="KW-0067">ATP-binding</keyword>
<proteinExistence type="inferred from homology"/>
<dbReference type="InterPro" id="IPR000977">
    <property type="entry name" value="DNA_ligase_ATP-dep"/>
</dbReference>
<sequence>MVQKSILSFFAAKPAQGAEGGSEGGGSRRAASEESPVKRSVKRRSRVIESESEEEDNRADDGDRKNKKLKEQDETKKAENGKHTEEEEEKKEEEEEKENHKSNKTNTVRRKRRRKEKEEEEEDGPCSSSVTPKKESQCPPPGRPLGFTPETVPPLRRTARKKRLSVSPEEKQKDDTKKQRKEEEKGSPVSSKTKKEAESEEEMEVENKSKQEDEKEEEKKEEMEEVKEKLTSPAGRPKPTIIHSFFTSMKTSAAKSKPKETPPKIKKEEEEEKMEKTPGSGDPGADYDPRKANYHPIKDAFWQKGQKMPYLALAKTLEAIEETSGRLKIVEILANFLRSVIVLSPDDLLFCVYLCLNKVAPAFEGLELRIGDTILIRAIAQASGRSPDKIKADAERLGDLGIVAEQSRTNQRVMFQPAKLTVAGVFKKLKEIALMTGHASQAKKIDLVKGMYVACRFCEAKFLVRSLGGKLRIGLAEQSVLMAIAQACYLTPPGQEYPPEVVDAGAGRNPDKLKAEIDEYALILKTTYCEFPSYDKIIPVLLQEGLEKLPEHCKLTPGVPLKPMLAHPTTGVSEVLKRFENAKFTCEFKYDGERAQIHMKEDGTINIYSRNQEDNTSKYPDIISRFKNFLGENVKSCVVDSEAVAWDREKNRILPFQILSTRKKKDARESQITVQVCVFPFDLLYLNGDPSGA</sequence>
<evidence type="ECO:0000256" key="1">
    <source>
        <dbReference type="ARBA" id="ARBA00004123"/>
    </source>
</evidence>
<dbReference type="Gene3D" id="3.30.1490.70">
    <property type="match status" value="1"/>
</dbReference>
<evidence type="ECO:0000256" key="4">
    <source>
        <dbReference type="ARBA" id="ARBA00022618"/>
    </source>
</evidence>
<keyword evidence="4" id="KW-0132">Cell division</keyword>
<feature type="domain" description="ATP-dependent DNA ligase family profile" evidence="16">
    <location>
        <begin position="563"/>
        <end position="689"/>
    </location>
</feature>
<evidence type="ECO:0000313" key="19">
    <source>
        <dbReference type="Proteomes" id="UP001487740"/>
    </source>
</evidence>
<dbReference type="InterPro" id="IPR050191">
    <property type="entry name" value="ATP-dep_DNA_ligase"/>
</dbReference>
<keyword evidence="3 14" id="KW-0436">Ligase</keyword>
<keyword evidence="5" id="KW-0235">DNA replication</keyword>
<dbReference type="Gene3D" id="3.30.470.30">
    <property type="entry name" value="DNA ligase/mRNA capping enzyme"/>
    <property type="match status" value="1"/>
</dbReference>
<dbReference type="GO" id="GO:0005634">
    <property type="term" value="C:nucleus"/>
    <property type="evidence" value="ECO:0007669"/>
    <property type="project" value="UniProtKB-SubCell"/>
</dbReference>
<dbReference type="GO" id="GO:0003677">
    <property type="term" value="F:DNA binding"/>
    <property type="evidence" value="ECO:0007669"/>
    <property type="project" value="InterPro"/>
</dbReference>
<evidence type="ECO:0000256" key="5">
    <source>
        <dbReference type="ARBA" id="ARBA00022705"/>
    </source>
</evidence>
<reference evidence="18 19" key="1">
    <citation type="submission" date="2023-03" db="EMBL/GenBank/DDBJ databases">
        <title>High-quality genome of Scylla paramamosain provides insights in environmental adaptation.</title>
        <authorList>
            <person name="Zhang L."/>
        </authorList>
    </citation>
    <scope>NUCLEOTIDE SEQUENCE [LARGE SCALE GENOMIC DNA]</scope>
    <source>
        <strain evidence="18">LZ_2023a</strain>
        <tissue evidence="18">Muscle</tissue>
    </source>
</reference>
<dbReference type="FunFam" id="3.30.470.30:FF:000002">
    <property type="entry name" value="DNA ligase"/>
    <property type="match status" value="1"/>
</dbReference>
<dbReference type="GO" id="GO:0071897">
    <property type="term" value="P:DNA biosynthetic process"/>
    <property type="evidence" value="ECO:0007669"/>
    <property type="project" value="InterPro"/>
</dbReference>
<dbReference type="Pfam" id="PF04675">
    <property type="entry name" value="DNA_ligase_A_N"/>
    <property type="match status" value="1"/>
</dbReference>
<evidence type="ECO:0000259" key="17">
    <source>
        <dbReference type="Pfam" id="PF04675"/>
    </source>
</evidence>
<protein>
    <recommendedName>
        <fullName evidence="14">DNA ligase</fullName>
        <ecNumber evidence="14">6.5.1.1</ecNumber>
    </recommendedName>
</protein>
<evidence type="ECO:0000256" key="12">
    <source>
        <dbReference type="ARBA" id="ARBA00023306"/>
    </source>
</evidence>
<evidence type="ECO:0000256" key="14">
    <source>
        <dbReference type="RuleBase" id="RU000617"/>
    </source>
</evidence>
<dbReference type="GO" id="GO:0051301">
    <property type="term" value="P:cell division"/>
    <property type="evidence" value="ECO:0007669"/>
    <property type="project" value="UniProtKB-KW"/>
</dbReference>
<dbReference type="SUPFAM" id="SSF117018">
    <property type="entry name" value="ATP-dependent DNA ligase DNA-binding domain"/>
    <property type="match status" value="1"/>
</dbReference>
<dbReference type="Proteomes" id="UP001487740">
    <property type="component" value="Unassembled WGS sequence"/>
</dbReference>
<feature type="compositionally biased region" description="Acidic residues" evidence="15">
    <location>
        <begin position="86"/>
        <end position="96"/>
    </location>
</feature>
<keyword evidence="9 14" id="KW-0233">DNA recombination</keyword>
<evidence type="ECO:0000256" key="8">
    <source>
        <dbReference type="ARBA" id="ARBA00022840"/>
    </source>
</evidence>
<dbReference type="PANTHER" id="PTHR45674">
    <property type="entry name" value="DNA LIGASE 1/3 FAMILY MEMBER"/>
    <property type="match status" value="1"/>
</dbReference>
<feature type="compositionally biased region" description="Basic and acidic residues" evidence="15">
    <location>
        <begin position="205"/>
        <end position="230"/>
    </location>
</feature>
<dbReference type="InterPro" id="IPR036599">
    <property type="entry name" value="DNA_ligase_N_sf"/>
</dbReference>
<keyword evidence="12" id="KW-0131">Cell cycle</keyword>
<dbReference type="FunFam" id="1.10.3260.10:FF:000001">
    <property type="entry name" value="DNA ligase"/>
    <property type="match status" value="1"/>
</dbReference>
<dbReference type="GO" id="GO:0003910">
    <property type="term" value="F:DNA ligase (ATP) activity"/>
    <property type="evidence" value="ECO:0007669"/>
    <property type="project" value="UniProtKB-EC"/>
</dbReference>
<dbReference type="GO" id="GO:0005739">
    <property type="term" value="C:mitochondrion"/>
    <property type="evidence" value="ECO:0007669"/>
    <property type="project" value="TreeGrafter"/>
</dbReference>
<comment type="similarity">
    <text evidence="2">Belongs to the ATP-dependent DNA ligase family.</text>
</comment>
<evidence type="ECO:0000256" key="10">
    <source>
        <dbReference type="ARBA" id="ARBA00023204"/>
    </source>
</evidence>
<dbReference type="PROSITE" id="PS00697">
    <property type="entry name" value="DNA_LIGASE_A1"/>
    <property type="match status" value="1"/>
</dbReference>
<evidence type="ECO:0000256" key="9">
    <source>
        <dbReference type="ARBA" id="ARBA00023172"/>
    </source>
</evidence>